<dbReference type="SUPFAM" id="SSF48498">
    <property type="entry name" value="Tetracyclin repressor-like, C-terminal domain"/>
    <property type="match status" value="1"/>
</dbReference>
<dbReference type="SUPFAM" id="SSF46689">
    <property type="entry name" value="Homeodomain-like"/>
    <property type="match status" value="1"/>
</dbReference>
<dbReference type="InterPro" id="IPR050624">
    <property type="entry name" value="HTH-type_Tx_Regulator"/>
</dbReference>
<dbReference type="AlphaFoldDB" id="A0AA43TPV0"/>
<keyword evidence="4" id="KW-1185">Reference proteome</keyword>
<dbReference type="Pfam" id="PF00440">
    <property type="entry name" value="TetR_N"/>
    <property type="match status" value="1"/>
</dbReference>
<evidence type="ECO:0000313" key="3">
    <source>
        <dbReference type="EMBL" id="MDI1231190.1"/>
    </source>
</evidence>
<keyword evidence="1" id="KW-0238">DNA-binding</keyword>
<dbReference type="GO" id="GO:0003677">
    <property type="term" value="F:DNA binding"/>
    <property type="evidence" value="ECO:0007669"/>
    <property type="project" value="UniProtKB-KW"/>
</dbReference>
<evidence type="ECO:0000259" key="2">
    <source>
        <dbReference type="Pfam" id="PF00440"/>
    </source>
</evidence>
<accession>A0AA43TPV0</accession>
<evidence type="ECO:0000256" key="1">
    <source>
        <dbReference type="ARBA" id="ARBA00023125"/>
    </source>
</evidence>
<dbReference type="InterPro" id="IPR009057">
    <property type="entry name" value="Homeodomain-like_sf"/>
</dbReference>
<feature type="domain" description="HTH tetR-type" evidence="2">
    <location>
        <begin position="18"/>
        <end position="61"/>
    </location>
</feature>
<dbReference type="Proteomes" id="UP001160519">
    <property type="component" value="Unassembled WGS sequence"/>
</dbReference>
<comment type="caution">
    <text evidence="3">The sequence shown here is derived from an EMBL/GenBank/DDBJ whole genome shotgun (WGS) entry which is preliminary data.</text>
</comment>
<protein>
    <submittedName>
        <fullName evidence="3">TetR/AcrR family transcriptional regulator</fullName>
    </submittedName>
</protein>
<dbReference type="PANTHER" id="PTHR43479">
    <property type="entry name" value="ACREF/ENVCD OPERON REPRESSOR-RELATED"/>
    <property type="match status" value="1"/>
</dbReference>
<organism evidence="3 4">
    <name type="scientific">Candidatus Methylobacter titanis</name>
    <dbReference type="NCBI Taxonomy" id="3053457"/>
    <lineage>
        <taxon>Bacteria</taxon>
        <taxon>Pseudomonadati</taxon>
        <taxon>Pseudomonadota</taxon>
        <taxon>Gammaproteobacteria</taxon>
        <taxon>Methylococcales</taxon>
        <taxon>Methylococcaceae</taxon>
        <taxon>Methylobacter</taxon>
    </lineage>
</organism>
<dbReference type="InterPro" id="IPR036271">
    <property type="entry name" value="Tet_transcr_reg_TetR-rel_C_sf"/>
</dbReference>
<dbReference type="EMBL" id="JAQSDF010000023">
    <property type="protein sequence ID" value="MDI1231190.1"/>
    <property type="molecule type" value="Genomic_DNA"/>
</dbReference>
<reference evidence="3" key="1">
    <citation type="submission" date="2023-01" db="EMBL/GenBank/DDBJ databases">
        <title>Biogeochemical cycle of methane in antarctic sediments.</title>
        <authorList>
            <person name="Roldan D.M."/>
            <person name="Menes R.J."/>
        </authorList>
    </citation>
    <scope>NUCLEOTIDE SEQUENCE [LARGE SCALE GENOMIC DNA]</scope>
    <source>
        <strain evidence="3">K-2018 MAG008</strain>
    </source>
</reference>
<sequence>MDQEIEDIQTQSEVQDKILLAALKLFTEKGYFNTSLIDIKEAAGLKTTGIIYQHFKTKQMIAVQLHANIFDSLSISIDDIRRTNEKSSEQLRSIVDLLFKLTDDAPDVSRFLLVLNVNEFLPEAKPLHESAAFKKIISIIEVGIKEGEMRNISPQLGYAEFFGIIDNTLRLVLTGFLDRKADFYQSQAWLAAWNALAKK</sequence>
<evidence type="ECO:0000313" key="4">
    <source>
        <dbReference type="Proteomes" id="UP001160519"/>
    </source>
</evidence>
<proteinExistence type="predicted"/>
<dbReference type="InterPro" id="IPR001647">
    <property type="entry name" value="HTH_TetR"/>
</dbReference>
<dbReference type="PANTHER" id="PTHR43479:SF11">
    <property type="entry name" value="ACREF_ENVCD OPERON REPRESSOR-RELATED"/>
    <property type="match status" value="1"/>
</dbReference>
<name>A0AA43TPV0_9GAMM</name>
<gene>
    <name evidence="3" type="ORF">PSU93_08585</name>
</gene>
<dbReference type="Gene3D" id="1.10.357.10">
    <property type="entry name" value="Tetracycline Repressor, domain 2"/>
    <property type="match status" value="1"/>
</dbReference>